<dbReference type="GO" id="GO:0031072">
    <property type="term" value="F:heat shock protein binding"/>
    <property type="evidence" value="ECO:0007669"/>
    <property type="project" value="TreeGrafter"/>
</dbReference>
<dbReference type="SUPFAM" id="SSF46565">
    <property type="entry name" value="Chaperone J-domain"/>
    <property type="match status" value="1"/>
</dbReference>
<dbReference type="PANTHER" id="PTHR44144">
    <property type="entry name" value="DNAJ HOMOLOG SUBFAMILY C MEMBER 9"/>
    <property type="match status" value="1"/>
</dbReference>
<dbReference type="InterPro" id="IPR056453">
    <property type="entry name" value="HTH_DNAJC9"/>
</dbReference>
<evidence type="ECO:0000256" key="1">
    <source>
        <dbReference type="ARBA" id="ARBA00022553"/>
    </source>
</evidence>
<accession>A0A0B7A3R3</accession>
<name>A0A0B7A3R3_9EUPU</name>
<dbReference type="Gene3D" id="1.10.287.110">
    <property type="entry name" value="DnaJ domain"/>
    <property type="match status" value="1"/>
</dbReference>
<evidence type="ECO:0000256" key="2">
    <source>
        <dbReference type="SAM" id="MobiDB-lite"/>
    </source>
</evidence>
<feature type="region of interest" description="Disordered" evidence="2">
    <location>
        <begin position="185"/>
        <end position="206"/>
    </location>
</feature>
<dbReference type="AlphaFoldDB" id="A0A0B7A3R3"/>
<dbReference type="PANTHER" id="PTHR44144:SF1">
    <property type="entry name" value="DNAJ HOMOLOG SUBFAMILY C MEMBER 9"/>
    <property type="match status" value="1"/>
</dbReference>
<protein>
    <recommendedName>
        <fullName evidence="3">J domain-containing protein</fullName>
    </recommendedName>
</protein>
<dbReference type="PROSITE" id="PS50076">
    <property type="entry name" value="DNAJ_2"/>
    <property type="match status" value="1"/>
</dbReference>
<proteinExistence type="predicted"/>
<evidence type="ECO:0000313" key="4">
    <source>
        <dbReference type="EMBL" id="CEK75282.1"/>
    </source>
</evidence>
<dbReference type="InterPro" id="IPR052594">
    <property type="entry name" value="J_domain-containing_protein"/>
</dbReference>
<dbReference type="Pfam" id="PF23302">
    <property type="entry name" value="HTH_DNAJC9"/>
    <property type="match status" value="1"/>
</dbReference>
<dbReference type="PROSITE" id="PS00636">
    <property type="entry name" value="DNAJ_1"/>
    <property type="match status" value="1"/>
</dbReference>
<dbReference type="InterPro" id="IPR001623">
    <property type="entry name" value="DnaJ_domain"/>
</dbReference>
<feature type="domain" description="J" evidence="3">
    <location>
        <begin position="16"/>
        <end position="83"/>
    </location>
</feature>
<organism evidence="4">
    <name type="scientific">Arion vulgaris</name>
    <dbReference type="NCBI Taxonomy" id="1028688"/>
    <lineage>
        <taxon>Eukaryota</taxon>
        <taxon>Metazoa</taxon>
        <taxon>Spiralia</taxon>
        <taxon>Lophotrochozoa</taxon>
        <taxon>Mollusca</taxon>
        <taxon>Gastropoda</taxon>
        <taxon>Heterobranchia</taxon>
        <taxon>Euthyneura</taxon>
        <taxon>Panpulmonata</taxon>
        <taxon>Eupulmonata</taxon>
        <taxon>Stylommatophora</taxon>
        <taxon>Helicina</taxon>
        <taxon>Arionoidea</taxon>
        <taxon>Arionidae</taxon>
        <taxon>Arion</taxon>
    </lineage>
</organism>
<gene>
    <name evidence="4" type="primary">ORF94763</name>
</gene>
<dbReference type="SMART" id="SM00271">
    <property type="entry name" value="DnaJ"/>
    <property type="match status" value="1"/>
</dbReference>
<evidence type="ECO:0000259" key="3">
    <source>
        <dbReference type="PROSITE" id="PS50076"/>
    </source>
</evidence>
<dbReference type="EMBL" id="HACG01028417">
    <property type="protein sequence ID" value="CEK75282.1"/>
    <property type="molecule type" value="Transcribed_RNA"/>
</dbReference>
<dbReference type="GO" id="GO:0005737">
    <property type="term" value="C:cytoplasm"/>
    <property type="evidence" value="ECO:0007669"/>
    <property type="project" value="TreeGrafter"/>
</dbReference>
<reference evidence="4" key="1">
    <citation type="submission" date="2014-12" db="EMBL/GenBank/DDBJ databases">
        <title>Insight into the proteome of Arion vulgaris.</title>
        <authorList>
            <person name="Aradska J."/>
            <person name="Bulat T."/>
            <person name="Smidak R."/>
            <person name="Sarate P."/>
            <person name="Gangsoo J."/>
            <person name="Sialana F."/>
            <person name="Bilban M."/>
            <person name="Lubec G."/>
        </authorList>
    </citation>
    <scope>NUCLEOTIDE SEQUENCE</scope>
    <source>
        <tissue evidence="4">Skin</tissue>
    </source>
</reference>
<dbReference type="PRINTS" id="PR00625">
    <property type="entry name" value="JDOMAIN"/>
</dbReference>
<dbReference type="CDD" id="cd06257">
    <property type="entry name" value="DnaJ"/>
    <property type="match status" value="1"/>
</dbReference>
<dbReference type="FunFam" id="1.10.287.110:FF:000035">
    <property type="entry name" value="DnaJ homolog subfamily C member 9"/>
    <property type="match status" value="1"/>
</dbReference>
<keyword evidence="1" id="KW-0597">Phosphoprotein</keyword>
<feature type="compositionally biased region" description="Basic and acidic residues" evidence="2">
    <location>
        <begin position="193"/>
        <end position="206"/>
    </location>
</feature>
<dbReference type="InterPro" id="IPR018253">
    <property type="entry name" value="DnaJ_domain_CS"/>
</dbReference>
<dbReference type="Pfam" id="PF00226">
    <property type="entry name" value="DnaJ"/>
    <property type="match status" value="1"/>
</dbReference>
<dbReference type="GO" id="GO:0005634">
    <property type="term" value="C:nucleus"/>
    <property type="evidence" value="ECO:0007669"/>
    <property type="project" value="TreeGrafter"/>
</dbReference>
<sequence>MPLLVESCEELFLTDNLYEVLGVTKESTKQKIKKGYYKRSLIYHPDRVSSSEKETATKKFQILSQVYNILSDDGRRAEYDETGSVGEEISADEDKDWEKYWRLLFPKVTLKDIEEFSLKYKGSDEELEDLKKLYLSSEGDIDIIMSNMMCSCHDDEHRFVQLLADLIKEGSLLDFPAFSKESNKKKTARMRKAQAEAKEAEEEAKKLKLDNSGESLLTAIAQRQASRAAQADDFLSHLEAKYASGAKKVAKGRKKNK</sequence>
<dbReference type="InterPro" id="IPR036869">
    <property type="entry name" value="J_dom_sf"/>
</dbReference>